<sequence length="254" mass="26814">MSGTLTAEVSTRVSATGGAGSDICSSPQLCPVSLGPTINCSLASEFETSIQLFPGVPGQYAQCLARQSRPRVWAMAVVRPKRFPLQPPLRPLHSVSAATSPSHTLLSLGPVFCALTSRQSAGPHCTSCFSRRWPAAAPRHACRPSITPPPTSSSLSVWAAGPANRQGPRCATSTPESLSPSPAAVAHSREAQLLNGPIWFSRLQRLRLGSLQVISLHLRATPQPQGSCSRVGPSFFSAAALIDVHALQFCSRSM</sequence>
<dbReference type="EMBL" id="JANPWB010000007">
    <property type="protein sequence ID" value="KAJ1170179.1"/>
    <property type="molecule type" value="Genomic_DNA"/>
</dbReference>
<reference evidence="1" key="1">
    <citation type="journal article" date="2022" name="bioRxiv">
        <title>Sequencing and chromosome-scale assembly of the giantPleurodeles waltlgenome.</title>
        <authorList>
            <person name="Brown T."/>
            <person name="Elewa A."/>
            <person name="Iarovenko S."/>
            <person name="Subramanian E."/>
            <person name="Araus A.J."/>
            <person name="Petzold A."/>
            <person name="Susuki M."/>
            <person name="Suzuki K.-i.T."/>
            <person name="Hayashi T."/>
            <person name="Toyoda A."/>
            <person name="Oliveira C."/>
            <person name="Osipova E."/>
            <person name="Leigh N.D."/>
            <person name="Simon A."/>
            <person name="Yun M.H."/>
        </authorList>
    </citation>
    <scope>NUCLEOTIDE SEQUENCE</scope>
    <source>
        <strain evidence="1">20211129_DDA</strain>
        <tissue evidence="1">Liver</tissue>
    </source>
</reference>
<dbReference type="Proteomes" id="UP001066276">
    <property type="component" value="Chromosome 4_1"/>
</dbReference>
<evidence type="ECO:0000313" key="2">
    <source>
        <dbReference type="Proteomes" id="UP001066276"/>
    </source>
</evidence>
<proteinExistence type="predicted"/>
<accession>A0AAV7T113</accession>
<gene>
    <name evidence="1" type="ORF">NDU88_002060</name>
</gene>
<dbReference type="AlphaFoldDB" id="A0AAV7T113"/>
<protein>
    <submittedName>
        <fullName evidence="1">Uncharacterized protein</fullName>
    </submittedName>
</protein>
<comment type="caution">
    <text evidence="1">The sequence shown here is derived from an EMBL/GenBank/DDBJ whole genome shotgun (WGS) entry which is preliminary data.</text>
</comment>
<evidence type="ECO:0000313" key="1">
    <source>
        <dbReference type="EMBL" id="KAJ1170179.1"/>
    </source>
</evidence>
<organism evidence="1 2">
    <name type="scientific">Pleurodeles waltl</name>
    <name type="common">Iberian ribbed newt</name>
    <dbReference type="NCBI Taxonomy" id="8319"/>
    <lineage>
        <taxon>Eukaryota</taxon>
        <taxon>Metazoa</taxon>
        <taxon>Chordata</taxon>
        <taxon>Craniata</taxon>
        <taxon>Vertebrata</taxon>
        <taxon>Euteleostomi</taxon>
        <taxon>Amphibia</taxon>
        <taxon>Batrachia</taxon>
        <taxon>Caudata</taxon>
        <taxon>Salamandroidea</taxon>
        <taxon>Salamandridae</taxon>
        <taxon>Pleurodelinae</taxon>
        <taxon>Pleurodeles</taxon>
    </lineage>
</organism>
<keyword evidence="2" id="KW-1185">Reference proteome</keyword>
<name>A0AAV7T113_PLEWA</name>